<evidence type="ECO:0000313" key="3">
    <source>
        <dbReference type="Proteomes" id="UP001344906"/>
    </source>
</evidence>
<keyword evidence="3" id="KW-1185">Reference proteome</keyword>
<keyword evidence="1" id="KW-0472">Membrane</keyword>
<organism evidence="2 3">
    <name type="scientific">Dictyobacter halimunensis</name>
    <dbReference type="NCBI Taxonomy" id="3026934"/>
    <lineage>
        <taxon>Bacteria</taxon>
        <taxon>Bacillati</taxon>
        <taxon>Chloroflexota</taxon>
        <taxon>Ktedonobacteria</taxon>
        <taxon>Ktedonobacterales</taxon>
        <taxon>Dictyobacteraceae</taxon>
        <taxon>Dictyobacter</taxon>
    </lineage>
</organism>
<dbReference type="EMBL" id="BSRI01000002">
    <property type="protein sequence ID" value="GLV58600.1"/>
    <property type="molecule type" value="Genomic_DNA"/>
</dbReference>
<accession>A0ABQ6FXR2</accession>
<keyword evidence="1" id="KW-0812">Transmembrane</keyword>
<evidence type="ECO:0000256" key="1">
    <source>
        <dbReference type="SAM" id="Phobius"/>
    </source>
</evidence>
<comment type="caution">
    <text evidence="2">The sequence shown here is derived from an EMBL/GenBank/DDBJ whole genome shotgun (WGS) entry which is preliminary data.</text>
</comment>
<proteinExistence type="predicted"/>
<evidence type="ECO:0000313" key="2">
    <source>
        <dbReference type="EMBL" id="GLV58600.1"/>
    </source>
</evidence>
<gene>
    <name evidence="2" type="ORF">KDH_54310</name>
</gene>
<feature type="transmembrane region" description="Helical" evidence="1">
    <location>
        <begin position="37"/>
        <end position="58"/>
    </location>
</feature>
<protein>
    <submittedName>
        <fullName evidence="2">Uncharacterized protein</fullName>
    </submittedName>
</protein>
<name>A0ABQ6FXR2_9CHLR</name>
<dbReference type="Proteomes" id="UP001344906">
    <property type="component" value="Unassembled WGS sequence"/>
</dbReference>
<keyword evidence="1" id="KW-1133">Transmembrane helix</keyword>
<reference evidence="2 3" key="1">
    <citation type="submission" date="2023-02" db="EMBL/GenBank/DDBJ databases">
        <title>Dictyobacter halimunensis sp. nov., a new member of the class Ktedonobacteria from forest soil in a geothermal area.</title>
        <authorList>
            <person name="Rachmania M.K."/>
            <person name="Ningsih F."/>
            <person name="Sakai Y."/>
            <person name="Yabe S."/>
            <person name="Yokota A."/>
            <person name="Sjamsuridzal W."/>
        </authorList>
    </citation>
    <scope>NUCLEOTIDE SEQUENCE [LARGE SCALE GENOMIC DNA]</scope>
    <source>
        <strain evidence="2 3">S3.2.2.5</strain>
    </source>
</reference>
<sequence length="77" mass="8932">MLQVQFLIYAPNDNANSGCFNNQISQITRKNVRYSQAIMRAGSLFAVFLLLALSQSYVENRYQERLYMIHAGRLNEK</sequence>